<protein>
    <recommendedName>
        <fullName evidence="1">PRC-barrel domain-containing protein</fullName>
    </recommendedName>
</protein>
<dbReference type="InterPro" id="IPR027275">
    <property type="entry name" value="PRC-brl_dom"/>
</dbReference>
<evidence type="ECO:0000259" key="1">
    <source>
        <dbReference type="Pfam" id="PF05239"/>
    </source>
</evidence>
<dbReference type="Gene3D" id="2.30.30.240">
    <property type="entry name" value="PRC-barrel domain"/>
    <property type="match status" value="1"/>
</dbReference>
<dbReference type="InterPro" id="IPR011033">
    <property type="entry name" value="PRC_barrel-like_sf"/>
</dbReference>
<organism evidence="2 3">
    <name type="scientific">Candidatus Korarchaeum cryptofilum</name>
    <dbReference type="NCBI Taxonomy" id="498846"/>
    <lineage>
        <taxon>Archaea</taxon>
        <taxon>Thermoproteota</taxon>
        <taxon>Candidatus Korarchaeia</taxon>
        <taxon>Candidatus Korarchaeales</taxon>
        <taxon>Candidatus Korarchaeaceae</taxon>
        <taxon>Candidatus Korarchaeum</taxon>
    </lineage>
</organism>
<evidence type="ECO:0000313" key="3">
    <source>
        <dbReference type="Proteomes" id="UP000278149"/>
    </source>
</evidence>
<dbReference type="Proteomes" id="UP000278149">
    <property type="component" value="Unassembled WGS sequence"/>
</dbReference>
<sequence>MARYSIARLANKPVITDQGLLLGEVTDLVVDEISGKVISIIIRSNRGAADALLQKLKRDRKGNVLIPYSTVKYIREMIVVDERLLKVYIATKG</sequence>
<dbReference type="AlphaFoldDB" id="A0A429G9S5"/>
<reference evidence="2 3" key="1">
    <citation type="submission" date="2018-10" db="EMBL/GenBank/DDBJ databases">
        <title>Co-occurring genomic capacity for anaerobic methane metabolism and dissimilatory sulfite reduction discovered in the Korarchaeota.</title>
        <authorList>
            <person name="Mckay L.J."/>
            <person name="Dlakic M."/>
            <person name="Fields M.W."/>
            <person name="Delmont T.O."/>
            <person name="Eren A.M."/>
            <person name="Jay Z.J."/>
            <person name="Klingelsmith K.B."/>
            <person name="Rusch D.B."/>
            <person name="Inskeep W.P."/>
        </authorList>
    </citation>
    <scope>NUCLEOTIDE SEQUENCE [LARGE SCALE GENOMIC DNA]</scope>
    <source>
        <strain evidence="2 3">WS</strain>
    </source>
</reference>
<name>A0A429G9S5_9CREN</name>
<evidence type="ECO:0000313" key="2">
    <source>
        <dbReference type="EMBL" id="RSN70588.1"/>
    </source>
</evidence>
<proteinExistence type="predicted"/>
<accession>A0A429G9S5</accession>
<dbReference type="PANTHER" id="PTHR38137">
    <property type="entry name" value="PRC-BARREL DOMAIN PROTEIN"/>
    <property type="match status" value="1"/>
</dbReference>
<feature type="domain" description="PRC-barrel" evidence="1">
    <location>
        <begin position="3"/>
        <end position="82"/>
    </location>
</feature>
<dbReference type="GeneID" id="6094901"/>
<dbReference type="RefSeq" id="WP_012309645.1">
    <property type="nucleotide sequence ID" value="NZ_RCOR01000006.1"/>
</dbReference>
<dbReference type="SUPFAM" id="SSF50346">
    <property type="entry name" value="PRC-barrel domain"/>
    <property type="match status" value="1"/>
</dbReference>
<gene>
    <name evidence="2" type="ORF">D9Q81_00845</name>
</gene>
<comment type="caution">
    <text evidence="2">The sequence shown here is derived from an EMBL/GenBank/DDBJ whole genome shotgun (WGS) entry which is preliminary data.</text>
</comment>
<dbReference type="EMBL" id="RCOR01000006">
    <property type="protein sequence ID" value="RSN70588.1"/>
    <property type="molecule type" value="Genomic_DNA"/>
</dbReference>
<dbReference type="Pfam" id="PF05239">
    <property type="entry name" value="PRC"/>
    <property type="match status" value="1"/>
</dbReference>
<dbReference type="PANTHER" id="PTHR38137:SF2">
    <property type="entry name" value="PRC-BARREL DOMAIN-CONTAINING PROTEIN"/>
    <property type="match status" value="1"/>
</dbReference>